<sequence length="110" mass="12434">MLVRKSLNAGDFYCQSLVKNGQTFAPESETSKSKIWESQVSIPFSIAKTTITFVGPLISLNATEKIKQYFPSHPQQRIVAFQDPILIGYFDIQNRLFKNPPKVSILAEQN</sequence>
<keyword evidence="2" id="KW-1185">Reference proteome</keyword>
<evidence type="ECO:0000313" key="2">
    <source>
        <dbReference type="Proteomes" id="UP001341840"/>
    </source>
</evidence>
<accession>A0ABU6V4W5</accession>
<organism evidence="1 2">
    <name type="scientific">Stylosanthes scabra</name>
    <dbReference type="NCBI Taxonomy" id="79078"/>
    <lineage>
        <taxon>Eukaryota</taxon>
        <taxon>Viridiplantae</taxon>
        <taxon>Streptophyta</taxon>
        <taxon>Embryophyta</taxon>
        <taxon>Tracheophyta</taxon>
        <taxon>Spermatophyta</taxon>
        <taxon>Magnoliopsida</taxon>
        <taxon>eudicotyledons</taxon>
        <taxon>Gunneridae</taxon>
        <taxon>Pentapetalae</taxon>
        <taxon>rosids</taxon>
        <taxon>fabids</taxon>
        <taxon>Fabales</taxon>
        <taxon>Fabaceae</taxon>
        <taxon>Papilionoideae</taxon>
        <taxon>50 kb inversion clade</taxon>
        <taxon>dalbergioids sensu lato</taxon>
        <taxon>Dalbergieae</taxon>
        <taxon>Pterocarpus clade</taxon>
        <taxon>Stylosanthes</taxon>
    </lineage>
</organism>
<proteinExistence type="predicted"/>
<dbReference type="Proteomes" id="UP001341840">
    <property type="component" value="Unassembled WGS sequence"/>
</dbReference>
<name>A0ABU6V4W5_9FABA</name>
<dbReference type="EMBL" id="JASCZI010151062">
    <property type="protein sequence ID" value="MED6168409.1"/>
    <property type="molecule type" value="Genomic_DNA"/>
</dbReference>
<protein>
    <submittedName>
        <fullName evidence="1">Uncharacterized protein</fullName>
    </submittedName>
</protein>
<gene>
    <name evidence="1" type="ORF">PIB30_011298</name>
</gene>
<comment type="caution">
    <text evidence="1">The sequence shown here is derived from an EMBL/GenBank/DDBJ whole genome shotgun (WGS) entry which is preliminary data.</text>
</comment>
<evidence type="ECO:0000313" key="1">
    <source>
        <dbReference type="EMBL" id="MED6168409.1"/>
    </source>
</evidence>
<reference evidence="1 2" key="1">
    <citation type="journal article" date="2023" name="Plants (Basel)">
        <title>Bridging the Gap: Combining Genomics and Transcriptomics Approaches to Understand Stylosanthes scabra, an Orphan Legume from the Brazilian Caatinga.</title>
        <authorList>
            <person name="Ferreira-Neto J.R.C."/>
            <person name="da Silva M.D."/>
            <person name="Binneck E."/>
            <person name="de Melo N.F."/>
            <person name="da Silva R.H."/>
            <person name="de Melo A.L.T.M."/>
            <person name="Pandolfi V."/>
            <person name="Bustamante F.O."/>
            <person name="Brasileiro-Vidal A.C."/>
            <person name="Benko-Iseppon A.M."/>
        </authorList>
    </citation>
    <scope>NUCLEOTIDE SEQUENCE [LARGE SCALE GENOMIC DNA]</scope>
    <source>
        <tissue evidence="1">Leaves</tissue>
    </source>
</reference>